<name>A0AA38WYI0_9EURO</name>
<evidence type="ECO:0000256" key="1">
    <source>
        <dbReference type="ARBA" id="ARBA00004123"/>
    </source>
</evidence>
<keyword evidence="5" id="KW-0804">Transcription</keyword>
<dbReference type="PROSITE" id="PS00463">
    <property type="entry name" value="ZN2_CY6_FUNGAL_1"/>
    <property type="match status" value="1"/>
</dbReference>
<dbReference type="PANTHER" id="PTHR46910:SF3">
    <property type="entry name" value="HALOTOLERANCE PROTEIN 9-RELATED"/>
    <property type="match status" value="1"/>
</dbReference>
<dbReference type="GO" id="GO:0008270">
    <property type="term" value="F:zinc ion binding"/>
    <property type="evidence" value="ECO:0007669"/>
    <property type="project" value="InterPro"/>
</dbReference>
<dbReference type="CDD" id="cd00067">
    <property type="entry name" value="GAL4"/>
    <property type="match status" value="1"/>
</dbReference>
<evidence type="ECO:0000313" key="8">
    <source>
        <dbReference type="EMBL" id="KAJ9603479.1"/>
    </source>
</evidence>
<dbReference type="GO" id="GO:0003677">
    <property type="term" value="F:DNA binding"/>
    <property type="evidence" value="ECO:0007669"/>
    <property type="project" value="UniProtKB-KW"/>
</dbReference>
<accession>A0AA38WYI0</accession>
<feature type="domain" description="Zn(2)-C6 fungal-type" evidence="7">
    <location>
        <begin position="60"/>
        <end position="89"/>
    </location>
</feature>
<dbReference type="EMBL" id="JAPDRK010000022">
    <property type="protein sequence ID" value="KAJ9603479.1"/>
    <property type="molecule type" value="Genomic_DNA"/>
</dbReference>
<evidence type="ECO:0000256" key="4">
    <source>
        <dbReference type="ARBA" id="ARBA00023125"/>
    </source>
</evidence>
<evidence type="ECO:0000259" key="7">
    <source>
        <dbReference type="PROSITE" id="PS50048"/>
    </source>
</evidence>
<dbReference type="GO" id="GO:0005634">
    <property type="term" value="C:nucleus"/>
    <property type="evidence" value="ECO:0007669"/>
    <property type="project" value="UniProtKB-SubCell"/>
</dbReference>
<evidence type="ECO:0000256" key="3">
    <source>
        <dbReference type="ARBA" id="ARBA00023015"/>
    </source>
</evidence>
<organism evidence="8 9">
    <name type="scientific">Cladophialophora chaetospira</name>
    <dbReference type="NCBI Taxonomy" id="386627"/>
    <lineage>
        <taxon>Eukaryota</taxon>
        <taxon>Fungi</taxon>
        <taxon>Dikarya</taxon>
        <taxon>Ascomycota</taxon>
        <taxon>Pezizomycotina</taxon>
        <taxon>Eurotiomycetes</taxon>
        <taxon>Chaetothyriomycetidae</taxon>
        <taxon>Chaetothyriales</taxon>
        <taxon>Herpotrichiellaceae</taxon>
        <taxon>Cladophialophora</taxon>
    </lineage>
</organism>
<dbReference type="InterPro" id="IPR036864">
    <property type="entry name" value="Zn2-C6_fun-type_DNA-bd_sf"/>
</dbReference>
<dbReference type="Proteomes" id="UP001172673">
    <property type="component" value="Unassembled WGS sequence"/>
</dbReference>
<keyword evidence="6" id="KW-0539">Nucleus</keyword>
<comment type="subcellular location">
    <subcellularLocation>
        <location evidence="1">Nucleus</location>
    </subcellularLocation>
</comment>
<dbReference type="PANTHER" id="PTHR46910">
    <property type="entry name" value="TRANSCRIPTION FACTOR PDR1"/>
    <property type="match status" value="1"/>
</dbReference>
<dbReference type="Gene3D" id="4.10.240.10">
    <property type="entry name" value="Zn(2)-C6 fungal-type DNA-binding domain"/>
    <property type="match status" value="1"/>
</dbReference>
<dbReference type="AlphaFoldDB" id="A0AA38WYI0"/>
<gene>
    <name evidence="8" type="ORF">H2200_012257</name>
</gene>
<evidence type="ECO:0000256" key="2">
    <source>
        <dbReference type="ARBA" id="ARBA00022723"/>
    </source>
</evidence>
<keyword evidence="9" id="KW-1185">Reference proteome</keyword>
<evidence type="ECO:0000256" key="6">
    <source>
        <dbReference type="ARBA" id="ARBA00023242"/>
    </source>
</evidence>
<evidence type="ECO:0000313" key="9">
    <source>
        <dbReference type="Proteomes" id="UP001172673"/>
    </source>
</evidence>
<comment type="caution">
    <text evidence="8">The sequence shown here is derived from an EMBL/GenBank/DDBJ whole genome shotgun (WGS) entry which is preliminary data.</text>
</comment>
<keyword evidence="3" id="KW-0805">Transcription regulation</keyword>
<dbReference type="GO" id="GO:0000981">
    <property type="term" value="F:DNA-binding transcription factor activity, RNA polymerase II-specific"/>
    <property type="evidence" value="ECO:0007669"/>
    <property type="project" value="InterPro"/>
</dbReference>
<dbReference type="InterPro" id="IPR001138">
    <property type="entry name" value="Zn2Cys6_DnaBD"/>
</dbReference>
<dbReference type="Pfam" id="PF00172">
    <property type="entry name" value="Zn_clus"/>
    <property type="match status" value="1"/>
</dbReference>
<dbReference type="PROSITE" id="PS50048">
    <property type="entry name" value="ZN2_CY6_FUNGAL_2"/>
    <property type="match status" value="1"/>
</dbReference>
<keyword evidence="4" id="KW-0238">DNA-binding</keyword>
<keyword evidence="2" id="KW-0479">Metal-binding</keyword>
<reference evidence="8" key="1">
    <citation type="submission" date="2022-10" db="EMBL/GenBank/DDBJ databases">
        <title>Culturing micro-colonial fungi from biological soil crusts in the Mojave desert and describing Neophaeococcomyces mojavensis, and introducing the new genera and species Taxawa tesnikishii.</title>
        <authorList>
            <person name="Kurbessoian T."/>
            <person name="Stajich J.E."/>
        </authorList>
    </citation>
    <scope>NUCLEOTIDE SEQUENCE</scope>
    <source>
        <strain evidence="8">TK_41</strain>
    </source>
</reference>
<protein>
    <recommendedName>
        <fullName evidence="7">Zn(2)-C6 fungal-type domain-containing protein</fullName>
    </recommendedName>
</protein>
<sequence length="708" mass="78431">MVNNISPDKALGPQCLLPSANKVDAELSVTALSSTTEIPIVPSHDFATETRPKRRHASQACERCRAKRTRCDGRARCQTCVDAKEECIYHRADQRKVSVRQQGLQALETQNDELRSVLNVLKYGTEEDALATLRALRAQASPLHGRPCSNLKVDPTLSSPSTSIALLADVLQSVRDDHHNRVPHFPTPKHSEWSIHQSYPTTFTPRNLPSEAIIRKGGERFFGVVAGLFHIMTTDEFNHLCDLIYRSQSATDVLILAELCAVAAIGAHYNEDTTDGLKDAFFNTAVQYMPEMLGLGNLRTMKYLACLVAYGMVDKRRSTRQLIHLSLLVARKNLAEPYHYSTPTLYDWRRLYRTMIFFECWLSSTLGYLPDFGAGEVEFAPPVAGLSEEDSKTQVKAKEIFVIKTRVCKELCGTIPPTEETIEDHMMHLERWCQELPINMTLHALMNNEGNLLTAAEQGALLLCHAMCLGAVVMLHRRALIALSDGILGTVALASVWNTRVLGYLDRSVEAARSIVRIFILLRFSHASGNMHVRCWLSVSEIYTACTVLLYNIALQIIQYSSHQAKIRLDVERVTTCMGMLEASASVDKVSLKMLDLLLPVYHAVMVSTGQRTGQSLAPQLVGHKISGSRHTDASKLSFEPTGLVCPVDIPAYGCVSAIVALKKATDMLRDPFGHGCEAGFQLLARQSDADAADWWWPVSCAVGQVAA</sequence>
<dbReference type="InterPro" id="IPR050987">
    <property type="entry name" value="AtrR-like"/>
</dbReference>
<dbReference type="SUPFAM" id="SSF57701">
    <property type="entry name" value="Zn2/Cys6 DNA-binding domain"/>
    <property type="match status" value="1"/>
</dbReference>
<evidence type="ECO:0000256" key="5">
    <source>
        <dbReference type="ARBA" id="ARBA00023163"/>
    </source>
</evidence>
<proteinExistence type="predicted"/>
<dbReference type="CDD" id="cd12148">
    <property type="entry name" value="fungal_TF_MHR"/>
    <property type="match status" value="1"/>
</dbReference>
<dbReference type="SMART" id="SM00066">
    <property type="entry name" value="GAL4"/>
    <property type="match status" value="1"/>
</dbReference>